<name>A0A0A9AF88_ARUDO</name>
<dbReference type="AlphaFoldDB" id="A0A0A9AF88"/>
<evidence type="ECO:0000313" key="1">
    <source>
        <dbReference type="EMBL" id="JAD45752.1"/>
    </source>
</evidence>
<proteinExistence type="predicted"/>
<reference evidence="1" key="1">
    <citation type="submission" date="2014-09" db="EMBL/GenBank/DDBJ databases">
        <authorList>
            <person name="Magalhaes I.L.F."/>
            <person name="Oliveira U."/>
            <person name="Santos F.R."/>
            <person name="Vidigal T.H.D.A."/>
            <person name="Brescovit A.D."/>
            <person name="Santos A.J."/>
        </authorList>
    </citation>
    <scope>NUCLEOTIDE SEQUENCE</scope>
    <source>
        <tissue evidence="1">Shoot tissue taken approximately 20 cm above the soil surface</tissue>
    </source>
</reference>
<organism evidence="1">
    <name type="scientific">Arundo donax</name>
    <name type="common">Giant reed</name>
    <name type="synonym">Donax arundinaceus</name>
    <dbReference type="NCBI Taxonomy" id="35708"/>
    <lineage>
        <taxon>Eukaryota</taxon>
        <taxon>Viridiplantae</taxon>
        <taxon>Streptophyta</taxon>
        <taxon>Embryophyta</taxon>
        <taxon>Tracheophyta</taxon>
        <taxon>Spermatophyta</taxon>
        <taxon>Magnoliopsida</taxon>
        <taxon>Liliopsida</taxon>
        <taxon>Poales</taxon>
        <taxon>Poaceae</taxon>
        <taxon>PACMAD clade</taxon>
        <taxon>Arundinoideae</taxon>
        <taxon>Arundineae</taxon>
        <taxon>Arundo</taxon>
    </lineage>
</organism>
<dbReference type="EMBL" id="GBRH01252143">
    <property type="protein sequence ID" value="JAD45752.1"/>
    <property type="molecule type" value="Transcribed_RNA"/>
</dbReference>
<accession>A0A0A9AF88</accession>
<protein>
    <submittedName>
        <fullName evidence="1">Uncharacterized protein</fullName>
    </submittedName>
</protein>
<reference evidence="1" key="2">
    <citation type="journal article" date="2015" name="Data Brief">
        <title>Shoot transcriptome of the giant reed, Arundo donax.</title>
        <authorList>
            <person name="Barrero R.A."/>
            <person name="Guerrero F.D."/>
            <person name="Moolhuijzen P."/>
            <person name="Goolsby J.A."/>
            <person name="Tidwell J."/>
            <person name="Bellgard S.E."/>
            <person name="Bellgard M.I."/>
        </authorList>
    </citation>
    <scope>NUCLEOTIDE SEQUENCE</scope>
    <source>
        <tissue evidence="1">Shoot tissue taken approximately 20 cm above the soil surface</tissue>
    </source>
</reference>
<sequence length="39" mass="4350">MGIACVPFKWKMRHSAHEFGSCGRPAGAIDFATIRSWAR</sequence>